<reference evidence="2 3" key="1">
    <citation type="submission" date="2020-08" db="EMBL/GenBank/DDBJ databases">
        <title>Cohnella phylogeny.</title>
        <authorList>
            <person name="Dunlap C."/>
        </authorList>
    </citation>
    <scope>NUCLEOTIDE SEQUENCE [LARGE SCALE GENOMIC DNA]</scope>
    <source>
        <strain evidence="2 3">DSM 25239</strain>
    </source>
</reference>
<keyword evidence="3" id="KW-1185">Reference proteome</keyword>
<name>A0A841UBD5_9BACL</name>
<dbReference type="AlphaFoldDB" id="A0A841UBD5"/>
<dbReference type="PROSITE" id="PS51257">
    <property type="entry name" value="PROKAR_LIPOPROTEIN"/>
    <property type="match status" value="1"/>
</dbReference>
<accession>A0A841UBD5</accession>
<gene>
    <name evidence="2" type="ORF">H7B90_27925</name>
</gene>
<sequence length="117" mass="12804">MRKAIPALILVCLILSACGQTRTFEGALFRTDTDKSAFGVDCSDEINKGKVNVDDVGYVCTVKTDGKTRLKDAEGRSLKPEDFSSGDLVRVMLSRAQTITESNRSFQAKEIVLLEAK</sequence>
<feature type="signal peptide" evidence="1">
    <location>
        <begin position="1"/>
        <end position="19"/>
    </location>
</feature>
<evidence type="ECO:0000256" key="1">
    <source>
        <dbReference type="SAM" id="SignalP"/>
    </source>
</evidence>
<dbReference type="Proteomes" id="UP000553776">
    <property type="component" value="Unassembled WGS sequence"/>
</dbReference>
<dbReference type="EMBL" id="JACJVR010000119">
    <property type="protein sequence ID" value="MBB6695230.1"/>
    <property type="molecule type" value="Genomic_DNA"/>
</dbReference>
<dbReference type="RefSeq" id="WP_185139187.1">
    <property type="nucleotide sequence ID" value="NZ_JACJVR010000119.1"/>
</dbReference>
<evidence type="ECO:0000313" key="2">
    <source>
        <dbReference type="EMBL" id="MBB6695230.1"/>
    </source>
</evidence>
<feature type="chain" id="PRO_5039698211" description="Lipoprotein" evidence="1">
    <location>
        <begin position="20"/>
        <end position="117"/>
    </location>
</feature>
<protein>
    <recommendedName>
        <fullName evidence="4">Lipoprotein</fullName>
    </recommendedName>
</protein>
<comment type="caution">
    <text evidence="2">The sequence shown here is derived from an EMBL/GenBank/DDBJ whole genome shotgun (WGS) entry which is preliminary data.</text>
</comment>
<proteinExistence type="predicted"/>
<evidence type="ECO:0000313" key="3">
    <source>
        <dbReference type="Proteomes" id="UP000553776"/>
    </source>
</evidence>
<keyword evidence="1" id="KW-0732">Signal</keyword>
<organism evidence="2 3">
    <name type="scientific">Cohnella xylanilytica</name>
    <dbReference type="NCBI Taxonomy" id="557555"/>
    <lineage>
        <taxon>Bacteria</taxon>
        <taxon>Bacillati</taxon>
        <taxon>Bacillota</taxon>
        <taxon>Bacilli</taxon>
        <taxon>Bacillales</taxon>
        <taxon>Paenibacillaceae</taxon>
        <taxon>Cohnella</taxon>
    </lineage>
</organism>
<evidence type="ECO:0008006" key="4">
    <source>
        <dbReference type="Google" id="ProtNLM"/>
    </source>
</evidence>